<evidence type="ECO:0000256" key="13">
    <source>
        <dbReference type="SAM" id="Phobius"/>
    </source>
</evidence>
<dbReference type="PANTHER" id="PTHR35864:SF1">
    <property type="entry name" value="ZINC METALLOPROTEASE YWHC-RELATED"/>
    <property type="match status" value="1"/>
</dbReference>
<feature type="transmembrane region" description="Helical" evidence="13">
    <location>
        <begin position="56"/>
        <end position="79"/>
    </location>
</feature>
<evidence type="ECO:0000313" key="16">
    <source>
        <dbReference type="Proteomes" id="UP000069241"/>
    </source>
</evidence>
<dbReference type="GO" id="GO:0046872">
    <property type="term" value="F:metal ion binding"/>
    <property type="evidence" value="ECO:0007669"/>
    <property type="project" value="UniProtKB-KW"/>
</dbReference>
<proteinExistence type="inferred from homology"/>
<dbReference type="GO" id="GO:0008237">
    <property type="term" value="F:metallopeptidase activity"/>
    <property type="evidence" value="ECO:0007669"/>
    <property type="project" value="UniProtKB-KW"/>
</dbReference>
<comment type="similarity">
    <text evidence="3">Belongs to the peptidase M50B family.</text>
</comment>
<accession>A0A109W4W9</accession>
<dbReference type="InterPro" id="IPR008915">
    <property type="entry name" value="Peptidase_M50"/>
</dbReference>
<feature type="transmembrane region" description="Helical" evidence="13">
    <location>
        <begin position="99"/>
        <end position="122"/>
    </location>
</feature>
<keyword evidence="11" id="KW-0482">Metalloprotease</keyword>
<name>A0A109W4W9_9BACT</name>
<sequence length="224" mass="24437">MLNIDFSQALHTLAIALVPALLGIILHEVAHGWVAERCGDPTARLMGRLTLNPLPHIDPMGLLVFGLTSLSGAFVFGWAKPVPVNARYFRHPARDMMLVALAGPLTNFLLAVLFGVTLRLVLAFFPFDAWQQHNFYIFVLSSLQAGVVINFGLGWLNLVPIPPLDGSKVVAYFLPGETAWRYLSMERYGFIILLLLLFTGALGYVLGPLVSGSARGLLSLLGLL</sequence>
<protein>
    <submittedName>
        <fullName evidence="15">Peptidase</fullName>
    </submittedName>
</protein>
<feature type="domain" description="Peptidase M50" evidence="14">
    <location>
        <begin position="139"/>
        <end position="175"/>
    </location>
</feature>
<keyword evidence="5" id="KW-0645">Protease</keyword>
<dbReference type="GO" id="GO:0005886">
    <property type="term" value="C:plasma membrane"/>
    <property type="evidence" value="ECO:0007669"/>
    <property type="project" value="UniProtKB-SubCell"/>
</dbReference>
<evidence type="ECO:0000256" key="3">
    <source>
        <dbReference type="ARBA" id="ARBA00007931"/>
    </source>
</evidence>
<evidence type="ECO:0000256" key="9">
    <source>
        <dbReference type="ARBA" id="ARBA00022833"/>
    </source>
</evidence>
<dbReference type="STRING" id="44742.AXF13_13810"/>
<dbReference type="InterPro" id="IPR044537">
    <property type="entry name" value="Rip2-like"/>
</dbReference>
<evidence type="ECO:0000256" key="2">
    <source>
        <dbReference type="ARBA" id="ARBA00004651"/>
    </source>
</evidence>
<evidence type="ECO:0000259" key="14">
    <source>
        <dbReference type="Pfam" id="PF02163"/>
    </source>
</evidence>
<keyword evidence="8" id="KW-0378">Hydrolase</keyword>
<evidence type="ECO:0000256" key="4">
    <source>
        <dbReference type="ARBA" id="ARBA00022475"/>
    </source>
</evidence>
<comment type="cofactor">
    <cofactor evidence="1">
        <name>Zn(2+)</name>
        <dbReference type="ChEBI" id="CHEBI:29105"/>
    </cofactor>
</comment>
<evidence type="ECO:0000256" key="1">
    <source>
        <dbReference type="ARBA" id="ARBA00001947"/>
    </source>
</evidence>
<evidence type="ECO:0000256" key="12">
    <source>
        <dbReference type="ARBA" id="ARBA00023136"/>
    </source>
</evidence>
<evidence type="ECO:0000256" key="5">
    <source>
        <dbReference type="ARBA" id="ARBA00022670"/>
    </source>
</evidence>
<keyword evidence="7" id="KW-0479">Metal-binding</keyword>
<dbReference type="KEGG" id="dfi:AXF13_13810"/>
<keyword evidence="16" id="KW-1185">Reference proteome</keyword>
<evidence type="ECO:0000256" key="8">
    <source>
        <dbReference type="ARBA" id="ARBA00022801"/>
    </source>
</evidence>
<dbReference type="AlphaFoldDB" id="A0A109W4W9"/>
<evidence type="ECO:0000256" key="7">
    <source>
        <dbReference type="ARBA" id="ARBA00022723"/>
    </source>
</evidence>
<dbReference type="Proteomes" id="UP000069241">
    <property type="component" value="Chromosome"/>
</dbReference>
<dbReference type="PANTHER" id="PTHR35864">
    <property type="entry name" value="ZINC METALLOPROTEASE MJ0611-RELATED"/>
    <property type="match status" value="1"/>
</dbReference>
<comment type="subcellular location">
    <subcellularLocation>
        <location evidence="2">Cell membrane</location>
        <topology evidence="2">Multi-pass membrane protein</topology>
    </subcellularLocation>
</comment>
<dbReference type="CDD" id="cd06158">
    <property type="entry name" value="S2P-M50_like_1"/>
    <property type="match status" value="1"/>
</dbReference>
<keyword evidence="9" id="KW-0862">Zinc</keyword>
<dbReference type="GO" id="GO:0006508">
    <property type="term" value="P:proteolysis"/>
    <property type="evidence" value="ECO:0007669"/>
    <property type="project" value="UniProtKB-KW"/>
</dbReference>
<evidence type="ECO:0000256" key="6">
    <source>
        <dbReference type="ARBA" id="ARBA00022692"/>
    </source>
</evidence>
<keyword evidence="6 13" id="KW-0812">Transmembrane</keyword>
<feature type="transmembrane region" description="Helical" evidence="13">
    <location>
        <begin position="134"/>
        <end position="156"/>
    </location>
</feature>
<dbReference type="RefSeq" id="WP_062254113.1">
    <property type="nucleotide sequence ID" value="NZ_CP014229.1"/>
</dbReference>
<reference evidence="16" key="1">
    <citation type="submission" date="2016-02" db="EMBL/GenBank/DDBJ databases">
        <authorList>
            <person name="Holder M.E."/>
            <person name="Ajami N.J."/>
            <person name="Petrosino J.F."/>
        </authorList>
    </citation>
    <scope>NUCLEOTIDE SEQUENCE [LARGE SCALE GENOMIC DNA]</scope>
    <source>
        <strain evidence="16">CCUG 45958</strain>
    </source>
</reference>
<evidence type="ECO:0000313" key="15">
    <source>
        <dbReference type="EMBL" id="AMD91113.1"/>
    </source>
</evidence>
<feature type="transmembrane region" description="Helical" evidence="13">
    <location>
        <begin position="188"/>
        <end position="210"/>
    </location>
</feature>
<gene>
    <name evidence="15" type="ORF">AXF13_13810</name>
</gene>
<dbReference type="Pfam" id="PF02163">
    <property type="entry name" value="Peptidase_M50"/>
    <property type="match status" value="1"/>
</dbReference>
<keyword evidence="10 13" id="KW-1133">Transmembrane helix</keyword>
<organism evidence="15 16">
    <name type="scientific">Desulfovibrio fairfieldensis</name>
    <dbReference type="NCBI Taxonomy" id="44742"/>
    <lineage>
        <taxon>Bacteria</taxon>
        <taxon>Pseudomonadati</taxon>
        <taxon>Thermodesulfobacteriota</taxon>
        <taxon>Desulfovibrionia</taxon>
        <taxon>Desulfovibrionales</taxon>
        <taxon>Desulfovibrionaceae</taxon>
        <taxon>Desulfovibrio</taxon>
    </lineage>
</organism>
<dbReference type="EMBL" id="CP014229">
    <property type="protein sequence ID" value="AMD91113.1"/>
    <property type="molecule type" value="Genomic_DNA"/>
</dbReference>
<keyword evidence="12 13" id="KW-0472">Membrane</keyword>
<keyword evidence="4" id="KW-1003">Cell membrane</keyword>
<feature type="transmembrane region" description="Helical" evidence="13">
    <location>
        <begin position="12"/>
        <end position="35"/>
    </location>
</feature>
<evidence type="ECO:0000256" key="11">
    <source>
        <dbReference type="ARBA" id="ARBA00023049"/>
    </source>
</evidence>
<evidence type="ECO:0000256" key="10">
    <source>
        <dbReference type="ARBA" id="ARBA00022989"/>
    </source>
</evidence>
<dbReference type="InterPro" id="IPR052348">
    <property type="entry name" value="Metallopeptidase_M50B"/>
</dbReference>